<dbReference type="InParanoid" id="Q6ZEH6"/>
<protein>
    <submittedName>
        <fullName evidence="1">Uncharacterized protein</fullName>
    </submittedName>
</protein>
<evidence type="ECO:0000313" key="2">
    <source>
        <dbReference type="Proteomes" id="UP000001425"/>
    </source>
</evidence>
<keyword evidence="1" id="KW-0614">Plasmid</keyword>
<organism evidence="1 2">
    <name type="scientific">Synechocystis sp. (strain ATCC 27184 / PCC 6803 / Kazusa)</name>
    <dbReference type="NCBI Taxonomy" id="1111708"/>
    <lineage>
        <taxon>Bacteria</taxon>
        <taxon>Bacillati</taxon>
        <taxon>Cyanobacteriota</taxon>
        <taxon>Cyanophyceae</taxon>
        <taxon>Synechococcales</taxon>
        <taxon>Merismopediaceae</taxon>
        <taxon>Synechocystis</taxon>
    </lineage>
</organism>
<geneLocation type="plasmid" evidence="1 2">
    <name>pSYSA</name>
</geneLocation>
<dbReference type="EMBL" id="AP004311">
    <property type="protein sequence ID" value="BAD01924.1"/>
    <property type="molecule type" value="Genomic_DNA"/>
</dbReference>
<dbReference type="EnsemblBacteria" id="BAD01924">
    <property type="protein sequence ID" value="BAD01924"/>
    <property type="gene ID" value="BAD01924"/>
</dbReference>
<keyword evidence="2" id="KW-1185">Reference proteome</keyword>
<dbReference type="Proteomes" id="UP000001425">
    <property type="component" value="Plasmid pSYSA"/>
</dbReference>
<proteinExistence type="predicted"/>
<name>Q6ZEH6_SYNY3</name>
<accession>Q6ZEH6</accession>
<dbReference type="AlphaFoldDB" id="Q6ZEH6"/>
<evidence type="ECO:0000313" key="1">
    <source>
        <dbReference type="EMBL" id="BAD01924.1"/>
    </source>
</evidence>
<reference evidence="1 2" key="1">
    <citation type="journal article" date="2003" name="DNA Res.">
        <title>Structural analysis of four large plasmids harboring in a unicellular cyanobacterium, Synechocystis sp. PCC 6803.</title>
        <authorList>
            <person name="Kaneko T."/>
            <person name="Nakamura Y."/>
            <person name="Sasamoto S."/>
            <person name="Watanabe A."/>
            <person name="Kohara M."/>
            <person name="Matsumoto M."/>
            <person name="Shimpo S."/>
            <person name="Yamada M."/>
            <person name="Tabata S."/>
        </authorList>
    </citation>
    <scope>NUCLEOTIDE SEQUENCE [LARGE SCALE GENOMIC DNA]</scope>
    <source>
        <strain evidence="2">ATCC 27184 / PCC 6803 / Kazusa</strain>
    </source>
</reference>
<gene>
    <name evidence="1" type="ordered locus">ssl7022</name>
</gene>
<dbReference type="KEGG" id="syn:ssl7022"/>
<sequence>MADSQIAVFSATGGVQFRLGDDVNWRWWAGGVFQSRSPGLVEGKNPCEYKSYRRSFSPDRRD</sequence>